<organism evidence="1">
    <name type="scientific">marine sediment metagenome</name>
    <dbReference type="NCBI Taxonomy" id="412755"/>
    <lineage>
        <taxon>unclassified sequences</taxon>
        <taxon>metagenomes</taxon>
        <taxon>ecological metagenomes</taxon>
    </lineage>
</organism>
<sequence length="298" mass="35255">MKERITILGKATPIFDEYLKEGLICTTGITETGEFRRLYPVPIKNYEQFRNWNIVDIELLEQGAKCPFSEHRDYRPESRILNLSIEEPFKVVDQLKTIKKRFTLIKSLLNPSEEWIKAQRNPRKTIGIVRPKDLKVTIEVSKQEPKESKEPNFASLLEYTDPELKRNATKKRYIEKKLRQYLTRILDIRFNFKCHYNPECKGHKKLILDDGLHQNVRKLSRDFPINEVIAKTRENIELRHSRSWLFLGLGTVTPYPYRSYTIGSVFTFPKSKVSEQEMSELFSKRQLKITDILNRFVT</sequence>
<gene>
    <name evidence="1" type="ORF">LCGC14_0832990</name>
</gene>
<protein>
    <submittedName>
        <fullName evidence="1">Uncharacterized protein</fullName>
    </submittedName>
</protein>
<reference evidence="1" key="1">
    <citation type="journal article" date="2015" name="Nature">
        <title>Complex archaea that bridge the gap between prokaryotes and eukaryotes.</title>
        <authorList>
            <person name="Spang A."/>
            <person name="Saw J.H."/>
            <person name="Jorgensen S.L."/>
            <person name="Zaremba-Niedzwiedzka K."/>
            <person name="Martijn J."/>
            <person name="Lind A.E."/>
            <person name="van Eijk R."/>
            <person name="Schleper C."/>
            <person name="Guy L."/>
            <person name="Ettema T.J."/>
        </authorList>
    </citation>
    <scope>NUCLEOTIDE SEQUENCE</scope>
</reference>
<evidence type="ECO:0000313" key="1">
    <source>
        <dbReference type="EMBL" id="KKN30551.1"/>
    </source>
</evidence>
<accession>A0A0F9S068</accession>
<comment type="caution">
    <text evidence="1">The sequence shown here is derived from an EMBL/GenBank/DDBJ whole genome shotgun (WGS) entry which is preliminary data.</text>
</comment>
<proteinExistence type="predicted"/>
<dbReference type="AlphaFoldDB" id="A0A0F9S068"/>
<name>A0A0F9S068_9ZZZZ</name>
<dbReference type="EMBL" id="LAZR01002398">
    <property type="protein sequence ID" value="KKN30551.1"/>
    <property type="molecule type" value="Genomic_DNA"/>
</dbReference>